<evidence type="ECO:0000313" key="1">
    <source>
        <dbReference type="EMBL" id="KFX03554.1"/>
    </source>
</evidence>
<evidence type="ECO:0000313" key="2">
    <source>
        <dbReference type="Proteomes" id="UP000032874"/>
    </source>
</evidence>
<name>A0A093RSU7_9GAMM</name>
<protein>
    <recommendedName>
        <fullName evidence="3">Prophage protein</fullName>
    </recommendedName>
</protein>
<dbReference type="eggNOG" id="ENOG502ZQKG">
    <property type="taxonomic scope" value="Bacteria"/>
</dbReference>
<dbReference type="EMBL" id="JQHM01000008">
    <property type="protein sequence ID" value="KFX03554.1"/>
    <property type="molecule type" value="Genomic_DNA"/>
</dbReference>
<reference evidence="1 2" key="1">
    <citation type="submission" date="2014-08" db="EMBL/GenBank/DDBJ databases">
        <title>Genome sequences of NCPPB Pectobacterium isolates.</title>
        <authorList>
            <person name="Glover R.H."/>
            <person name="Sapp M."/>
            <person name="Elphinstone J."/>
        </authorList>
    </citation>
    <scope>NUCLEOTIDE SEQUENCE [LARGE SCALE GENOMIC DNA]</scope>
    <source>
        <strain evidence="1 2">NCPPB 2795</strain>
    </source>
</reference>
<gene>
    <name evidence="1" type="ORF">KP22_15885</name>
</gene>
<organism evidence="1 2">
    <name type="scientific">Pectobacterium betavasculorum</name>
    <dbReference type="NCBI Taxonomy" id="55207"/>
    <lineage>
        <taxon>Bacteria</taxon>
        <taxon>Pseudomonadati</taxon>
        <taxon>Pseudomonadota</taxon>
        <taxon>Gammaproteobacteria</taxon>
        <taxon>Enterobacterales</taxon>
        <taxon>Pectobacteriaceae</taxon>
        <taxon>Pectobacterium</taxon>
    </lineage>
</organism>
<comment type="caution">
    <text evidence="1">The sequence shown here is derived from an EMBL/GenBank/DDBJ whole genome shotgun (WGS) entry which is preliminary data.</text>
</comment>
<dbReference type="RefSeq" id="WP_039325131.1">
    <property type="nucleotide sequence ID" value="NZ_JQHM01000008.1"/>
</dbReference>
<sequence>MNGQHLEVVTCVEHANVMNKQARAVLSMWLDSLSNEAQDEEEANLVAAVLSLVAGAINHLDKATEVRNAPTSTK</sequence>
<proteinExistence type="predicted"/>
<dbReference type="STRING" id="55207.KP22_15885"/>
<dbReference type="AlphaFoldDB" id="A0A093RSU7"/>
<dbReference type="Proteomes" id="UP000032874">
    <property type="component" value="Unassembled WGS sequence"/>
</dbReference>
<accession>A0A093RSU7</accession>
<evidence type="ECO:0008006" key="3">
    <source>
        <dbReference type="Google" id="ProtNLM"/>
    </source>
</evidence>